<dbReference type="STRING" id="1563681.BFP71_02990"/>
<feature type="transmembrane region" description="Helical" evidence="1">
    <location>
        <begin position="76"/>
        <end position="104"/>
    </location>
</feature>
<dbReference type="EMBL" id="MDGQ01000003">
    <property type="protein sequence ID" value="OEK06648.1"/>
    <property type="molecule type" value="Genomic_DNA"/>
</dbReference>
<feature type="transmembrane region" description="Helical" evidence="1">
    <location>
        <begin position="134"/>
        <end position="153"/>
    </location>
</feature>
<evidence type="ECO:0008006" key="4">
    <source>
        <dbReference type="Google" id="ProtNLM"/>
    </source>
</evidence>
<dbReference type="OrthoDB" id="1163320at2"/>
<dbReference type="AlphaFoldDB" id="A0A1E5T5M9"/>
<dbReference type="Proteomes" id="UP000095552">
    <property type="component" value="Unassembled WGS sequence"/>
</dbReference>
<protein>
    <recommendedName>
        <fullName evidence="4">DUF4386 domain-containing protein</fullName>
    </recommendedName>
</protein>
<proteinExistence type="predicted"/>
<feature type="transmembrane region" description="Helical" evidence="1">
    <location>
        <begin position="186"/>
        <end position="207"/>
    </location>
</feature>
<gene>
    <name evidence="2" type="ORF">BFP71_02990</name>
</gene>
<keyword evidence="3" id="KW-1185">Reference proteome</keyword>
<keyword evidence="1" id="KW-0472">Membrane</keyword>
<sequence>MKNSIHKHAGISLLTGAFLATVTMALHPVGGSIDHLIKVSPIILTSHIIAIFSVPFILFGFWGLSRRIGFDKSLSVLAFIISAVGLFAVMLAGAINGLALPFFVEGLSDISPEKQDQARFILSYGFSLNQAFDYIFIGALCEAFLCWSFVMLKEKVFPKWVAILGIILGLGFLIALIAGLDLVHLHGFSVFIYGIASWVAAVGLLMVKRN</sequence>
<feature type="transmembrane region" description="Helical" evidence="1">
    <location>
        <begin position="160"/>
        <end position="180"/>
    </location>
</feature>
<evidence type="ECO:0000313" key="3">
    <source>
        <dbReference type="Proteomes" id="UP000095552"/>
    </source>
</evidence>
<accession>A0A1E5T5M9</accession>
<keyword evidence="1" id="KW-0812">Transmembrane</keyword>
<comment type="caution">
    <text evidence="2">The sequence shown here is derived from an EMBL/GenBank/DDBJ whole genome shotgun (WGS) entry which is preliminary data.</text>
</comment>
<feature type="transmembrane region" description="Helical" evidence="1">
    <location>
        <begin position="41"/>
        <end position="64"/>
    </location>
</feature>
<dbReference type="RefSeq" id="WP_069833960.1">
    <property type="nucleotide sequence ID" value="NZ_MDGQ01000003.1"/>
</dbReference>
<organism evidence="2 3">
    <name type="scientific">Roseivirga misakiensis</name>
    <dbReference type="NCBI Taxonomy" id="1563681"/>
    <lineage>
        <taxon>Bacteria</taxon>
        <taxon>Pseudomonadati</taxon>
        <taxon>Bacteroidota</taxon>
        <taxon>Cytophagia</taxon>
        <taxon>Cytophagales</taxon>
        <taxon>Roseivirgaceae</taxon>
        <taxon>Roseivirga</taxon>
    </lineage>
</organism>
<reference evidence="2 3" key="1">
    <citation type="submission" date="2016-08" db="EMBL/GenBank/DDBJ databases">
        <title>Draft genome of Fabibacter sp. strain SK-8.</title>
        <authorList>
            <person name="Wong S.-K."/>
            <person name="Hamasaki K."/>
            <person name="Yoshizawa S."/>
        </authorList>
    </citation>
    <scope>NUCLEOTIDE SEQUENCE [LARGE SCALE GENOMIC DNA]</scope>
    <source>
        <strain evidence="2 3">SK-8</strain>
    </source>
</reference>
<evidence type="ECO:0000256" key="1">
    <source>
        <dbReference type="SAM" id="Phobius"/>
    </source>
</evidence>
<evidence type="ECO:0000313" key="2">
    <source>
        <dbReference type="EMBL" id="OEK06648.1"/>
    </source>
</evidence>
<keyword evidence="1" id="KW-1133">Transmembrane helix</keyword>
<name>A0A1E5T5M9_9BACT</name>